<feature type="region of interest" description="Disordered" evidence="1">
    <location>
        <begin position="24"/>
        <end position="48"/>
    </location>
</feature>
<dbReference type="EMBL" id="KT957089">
    <property type="protein sequence ID" value="AOT85597.1"/>
    <property type="molecule type" value="Genomic_DNA"/>
</dbReference>
<organism evidence="2 3">
    <name type="scientific">Cyclophragma undans nucleopolyhedrovirus</name>
    <dbReference type="NCBI Taxonomy" id="1906244"/>
    <lineage>
        <taxon>Viruses</taxon>
        <taxon>Viruses incertae sedis</taxon>
        <taxon>Naldaviricetes</taxon>
        <taxon>Lefavirales</taxon>
        <taxon>Baculoviridae</taxon>
        <taxon>Alphabaculovirus</taxon>
        <taxon>Alphabaculovirus cycundantis</taxon>
    </lineage>
</organism>
<reference evidence="2" key="1">
    <citation type="submission" date="2018-05" db="EMBL/GenBank/DDBJ databases">
        <title>Genome sequence and analysis of Cyclophragma undans nucleopolyhedrovirus: a distinct group I alphabaculovirus.</title>
        <authorList>
            <person name="Zhu Z."/>
            <person name="Yin F."/>
            <person name="Liu X."/>
            <person name="Hou D."/>
            <person name="Wang J."/>
            <person name="Zhang L."/>
            <person name="Arif B."/>
            <person name="Wang H."/>
            <person name="Deng F."/>
            <person name="Hu Z."/>
        </authorList>
    </citation>
    <scope>NUCLEOTIDE SEQUENCE [LARGE SCALE GENOMIC DNA]</scope>
    <source>
        <strain evidence="2">Whiov</strain>
    </source>
</reference>
<proteinExistence type="predicted"/>
<feature type="compositionally biased region" description="Basic and acidic residues" evidence="1">
    <location>
        <begin position="31"/>
        <end position="42"/>
    </location>
</feature>
<dbReference type="RefSeq" id="YP_010086741.1">
    <property type="nucleotide sequence ID" value="NC_055467.1"/>
</dbReference>
<keyword evidence="3" id="KW-1185">Reference proteome</keyword>
<evidence type="ECO:0000256" key="1">
    <source>
        <dbReference type="SAM" id="MobiDB-lite"/>
    </source>
</evidence>
<evidence type="ECO:0000313" key="2">
    <source>
        <dbReference type="EMBL" id="AOT85597.1"/>
    </source>
</evidence>
<name>A0A288QPY5_9ABAC</name>
<dbReference type="Proteomes" id="UP000502721">
    <property type="component" value="Segment"/>
</dbReference>
<evidence type="ECO:0000313" key="3">
    <source>
        <dbReference type="Proteomes" id="UP000502721"/>
    </source>
</evidence>
<dbReference type="GeneID" id="65101959"/>
<protein>
    <submittedName>
        <fullName evidence="2">Cyun139</fullName>
    </submittedName>
</protein>
<accession>A0A288QPY5</accession>
<dbReference type="KEGG" id="vg:65101959"/>
<sequence length="252" mass="29278">MKTVYYLCTTRQTVTMKFIYRVSGGSSGGSDSKKRCIEKDGDSDGNGSKKMCIEEETRNSYLDVLPQEMYDRICKYTCLSDYCNLLAASERTSNEYKIIFDFANEYGDLHGYKKFSGIQLRRKTQYTDCVCDELGCDGYRNDMWTSSICGHSRLKIALDVVNETVQRNFHLYDLNIIQNEDYDIKNDTIDFYYFYEAFEPFTVCGLCNKHDKCPRNIFLVSLLKYLNGKPHNIPHSTPSTFNMYLINKTILF</sequence>